<name>A0ACB8RSA8_9AGAM</name>
<evidence type="ECO:0000313" key="1">
    <source>
        <dbReference type="EMBL" id="KAI0046722.1"/>
    </source>
</evidence>
<accession>A0ACB8RSA8</accession>
<gene>
    <name evidence="1" type="ORF">FA95DRAFT_1606691</name>
</gene>
<protein>
    <submittedName>
        <fullName evidence="1">Uncharacterized protein</fullName>
    </submittedName>
</protein>
<dbReference type="EMBL" id="MU275919">
    <property type="protein sequence ID" value="KAI0046722.1"/>
    <property type="molecule type" value="Genomic_DNA"/>
</dbReference>
<sequence length="399" mass="45309">MVCRSLPVELWQMVVVNVPVVDDLHRMRLVSKALCAVATTKALRTILVSNTKDSVQFFSDLLQSSEFCQNVEVVIYRDAAADCKLQYVAGDEDADCEDTSRACEHGEHIRMLLTSVFSRLRSLTSLTRLSFTFHPKWDDGLDPQTRDKQTNTSDGLLLQLALIEAAADAFPPTLTSLTLNNLVPMHDELYGTPSVQALLEHLVELRISVASYAPDVPTYSAAAEEFWDHTIADCFLDPATSLRKLALHNDSFYPPPLPITSLNSFGLTRLSLKRMFFECDFAVDDFVEAYRGLETLDLLECFFIIPTFMTIEDTARQVVWESMYRGLTRMPSLEKLVVEQMIPDLGSKDEDRERVKVGYVRDARDDPEAEYDYVSFFRSSAVDDEMLKDLQNGLMWRQH</sequence>
<organism evidence="1 2">
    <name type="scientific">Auriscalpium vulgare</name>
    <dbReference type="NCBI Taxonomy" id="40419"/>
    <lineage>
        <taxon>Eukaryota</taxon>
        <taxon>Fungi</taxon>
        <taxon>Dikarya</taxon>
        <taxon>Basidiomycota</taxon>
        <taxon>Agaricomycotina</taxon>
        <taxon>Agaricomycetes</taxon>
        <taxon>Russulales</taxon>
        <taxon>Auriscalpiaceae</taxon>
        <taxon>Auriscalpium</taxon>
    </lineage>
</organism>
<evidence type="ECO:0000313" key="2">
    <source>
        <dbReference type="Proteomes" id="UP000814033"/>
    </source>
</evidence>
<keyword evidence="2" id="KW-1185">Reference proteome</keyword>
<reference evidence="1" key="1">
    <citation type="submission" date="2021-02" db="EMBL/GenBank/DDBJ databases">
        <authorList>
            <consortium name="DOE Joint Genome Institute"/>
            <person name="Ahrendt S."/>
            <person name="Looney B.P."/>
            <person name="Miyauchi S."/>
            <person name="Morin E."/>
            <person name="Drula E."/>
            <person name="Courty P.E."/>
            <person name="Chicoki N."/>
            <person name="Fauchery L."/>
            <person name="Kohler A."/>
            <person name="Kuo A."/>
            <person name="Labutti K."/>
            <person name="Pangilinan J."/>
            <person name="Lipzen A."/>
            <person name="Riley R."/>
            <person name="Andreopoulos W."/>
            <person name="He G."/>
            <person name="Johnson J."/>
            <person name="Barry K.W."/>
            <person name="Grigoriev I.V."/>
            <person name="Nagy L."/>
            <person name="Hibbett D."/>
            <person name="Henrissat B."/>
            <person name="Matheny P.B."/>
            <person name="Labbe J."/>
            <person name="Martin F."/>
        </authorList>
    </citation>
    <scope>NUCLEOTIDE SEQUENCE</scope>
    <source>
        <strain evidence="1">FP105234-sp</strain>
    </source>
</reference>
<proteinExistence type="predicted"/>
<reference evidence="1" key="2">
    <citation type="journal article" date="2022" name="New Phytol.">
        <title>Evolutionary transition to the ectomycorrhizal habit in the genomes of a hyperdiverse lineage of mushroom-forming fungi.</title>
        <authorList>
            <person name="Looney B."/>
            <person name="Miyauchi S."/>
            <person name="Morin E."/>
            <person name="Drula E."/>
            <person name="Courty P.E."/>
            <person name="Kohler A."/>
            <person name="Kuo A."/>
            <person name="LaButti K."/>
            <person name="Pangilinan J."/>
            <person name="Lipzen A."/>
            <person name="Riley R."/>
            <person name="Andreopoulos W."/>
            <person name="He G."/>
            <person name="Johnson J."/>
            <person name="Nolan M."/>
            <person name="Tritt A."/>
            <person name="Barry K.W."/>
            <person name="Grigoriev I.V."/>
            <person name="Nagy L.G."/>
            <person name="Hibbett D."/>
            <person name="Henrissat B."/>
            <person name="Matheny P.B."/>
            <person name="Labbe J."/>
            <person name="Martin F.M."/>
        </authorList>
    </citation>
    <scope>NUCLEOTIDE SEQUENCE</scope>
    <source>
        <strain evidence="1">FP105234-sp</strain>
    </source>
</reference>
<dbReference type="Proteomes" id="UP000814033">
    <property type="component" value="Unassembled WGS sequence"/>
</dbReference>
<comment type="caution">
    <text evidence="1">The sequence shown here is derived from an EMBL/GenBank/DDBJ whole genome shotgun (WGS) entry which is preliminary data.</text>
</comment>